<dbReference type="EMBL" id="AXCN02001569">
    <property type="status" value="NOT_ANNOTATED_CDS"/>
    <property type="molecule type" value="Genomic_DNA"/>
</dbReference>
<dbReference type="EnsemblMetazoa" id="AFAF006230-RA">
    <property type="protein sequence ID" value="AFAF006230-PA"/>
    <property type="gene ID" value="AFAF006230"/>
</dbReference>
<proteinExistence type="predicted"/>
<dbReference type="PANTHER" id="PTHR23278:SF25">
    <property type="entry name" value="GH14967P"/>
    <property type="match status" value="1"/>
</dbReference>
<sequence length="164" mass="18434">MKMPEIVTGLYDHTGNGFMSIVTSLVAWDRCDENLTPVSGEVPVVTMEALVGETIYLPCNVSTHEPGDNVVLVLWYREDKGSPIYSADTRGREVGSAKRWSDESMFGDRAYFQFEKQPGELAVQNVRETDSGMYRCRVDFIVAQTRNSVVNLTIIDMVKSIEKK</sequence>
<dbReference type="SUPFAM" id="SSF48726">
    <property type="entry name" value="Immunoglobulin"/>
    <property type="match status" value="1"/>
</dbReference>
<name>A0A182QAD2_9DIPT</name>
<dbReference type="InterPro" id="IPR013106">
    <property type="entry name" value="Ig_V-set"/>
</dbReference>
<protein>
    <recommendedName>
        <fullName evidence="1">Ig-like domain-containing protein</fullName>
    </recommendedName>
</protein>
<organism evidence="2 3">
    <name type="scientific">Anopheles farauti</name>
    <dbReference type="NCBI Taxonomy" id="69004"/>
    <lineage>
        <taxon>Eukaryota</taxon>
        <taxon>Metazoa</taxon>
        <taxon>Ecdysozoa</taxon>
        <taxon>Arthropoda</taxon>
        <taxon>Hexapoda</taxon>
        <taxon>Insecta</taxon>
        <taxon>Pterygota</taxon>
        <taxon>Neoptera</taxon>
        <taxon>Endopterygota</taxon>
        <taxon>Diptera</taxon>
        <taxon>Nematocera</taxon>
        <taxon>Culicoidea</taxon>
        <taxon>Culicidae</taxon>
        <taxon>Anophelinae</taxon>
        <taxon>Anopheles</taxon>
    </lineage>
</organism>
<keyword evidence="3" id="KW-1185">Reference proteome</keyword>
<reference evidence="3" key="1">
    <citation type="submission" date="2014-01" db="EMBL/GenBank/DDBJ databases">
        <title>The Genome Sequence of Anopheles farauti FAR1 (V2).</title>
        <authorList>
            <consortium name="The Broad Institute Genomics Platform"/>
            <person name="Neafsey D.E."/>
            <person name="Besansky N."/>
            <person name="Howell P."/>
            <person name="Walton C."/>
            <person name="Young S.K."/>
            <person name="Zeng Q."/>
            <person name="Gargeya S."/>
            <person name="Fitzgerald M."/>
            <person name="Haas B."/>
            <person name="Abouelleil A."/>
            <person name="Allen A.W."/>
            <person name="Alvarado L."/>
            <person name="Arachchi H.M."/>
            <person name="Berlin A.M."/>
            <person name="Chapman S.B."/>
            <person name="Gainer-Dewar J."/>
            <person name="Goldberg J."/>
            <person name="Griggs A."/>
            <person name="Gujja S."/>
            <person name="Hansen M."/>
            <person name="Howarth C."/>
            <person name="Imamovic A."/>
            <person name="Ireland A."/>
            <person name="Larimer J."/>
            <person name="McCowan C."/>
            <person name="Murphy C."/>
            <person name="Pearson M."/>
            <person name="Poon T.W."/>
            <person name="Priest M."/>
            <person name="Roberts A."/>
            <person name="Saif S."/>
            <person name="Shea T."/>
            <person name="Sisk P."/>
            <person name="Sykes S."/>
            <person name="Wortman J."/>
            <person name="Nusbaum C."/>
            <person name="Birren B."/>
        </authorList>
    </citation>
    <scope>NUCLEOTIDE SEQUENCE [LARGE SCALE GENOMIC DNA]</scope>
    <source>
        <strain evidence="3">FAR1</strain>
    </source>
</reference>
<dbReference type="AlphaFoldDB" id="A0A182QAD2"/>
<dbReference type="PANTHER" id="PTHR23278">
    <property type="entry name" value="SIDESTEP PROTEIN"/>
    <property type="match status" value="1"/>
</dbReference>
<dbReference type="Proteomes" id="UP000075886">
    <property type="component" value="Unassembled WGS sequence"/>
</dbReference>
<dbReference type="VEuPathDB" id="VectorBase:AFAF006230"/>
<dbReference type="InterPro" id="IPR036179">
    <property type="entry name" value="Ig-like_dom_sf"/>
</dbReference>
<accession>A0A182QAD2</accession>
<dbReference type="Pfam" id="PF07686">
    <property type="entry name" value="V-set"/>
    <property type="match status" value="1"/>
</dbReference>
<dbReference type="SMART" id="SM00409">
    <property type="entry name" value="IG"/>
    <property type="match status" value="1"/>
</dbReference>
<dbReference type="Gene3D" id="2.60.40.10">
    <property type="entry name" value="Immunoglobulins"/>
    <property type="match status" value="1"/>
</dbReference>
<evidence type="ECO:0000259" key="1">
    <source>
        <dbReference type="PROSITE" id="PS50835"/>
    </source>
</evidence>
<reference evidence="2" key="2">
    <citation type="submission" date="2020-05" db="UniProtKB">
        <authorList>
            <consortium name="EnsemblMetazoa"/>
        </authorList>
    </citation>
    <scope>IDENTIFICATION</scope>
    <source>
        <strain evidence="2">FAR1</strain>
    </source>
</reference>
<dbReference type="STRING" id="69004.A0A182QAD2"/>
<dbReference type="InterPro" id="IPR003599">
    <property type="entry name" value="Ig_sub"/>
</dbReference>
<evidence type="ECO:0000313" key="2">
    <source>
        <dbReference type="EnsemblMetazoa" id="AFAF006230-PA"/>
    </source>
</evidence>
<dbReference type="InterPro" id="IPR013783">
    <property type="entry name" value="Ig-like_fold"/>
</dbReference>
<dbReference type="PROSITE" id="PS50835">
    <property type="entry name" value="IG_LIKE"/>
    <property type="match status" value="1"/>
</dbReference>
<feature type="domain" description="Ig-like" evidence="1">
    <location>
        <begin position="37"/>
        <end position="153"/>
    </location>
</feature>
<dbReference type="InterPro" id="IPR007110">
    <property type="entry name" value="Ig-like_dom"/>
</dbReference>
<evidence type="ECO:0000313" key="3">
    <source>
        <dbReference type="Proteomes" id="UP000075886"/>
    </source>
</evidence>